<keyword evidence="2" id="KW-0121">Carboxypeptidase</keyword>
<organism evidence="2 3">
    <name type="scientific">Spiribacter salinus</name>
    <dbReference type="NCBI Taxonomy" id="1335746"/>
    <lineage>
        <taxon>Bacteria</taxon>
        <taxon>Pseudomonadati</taxon>
        <taxon>Pseudomonadota</taxon>
        <taxon>Gammaproteobacteria</taxon>
        <taxon>Chromatiales</taxon>
        <taxon>Ectothiorhodospiraceae</taxon>
        <taxon>Spiribacter</taxon>
    </lineage>
</organism>
<proteinExistence type="predicted"/>
<keyword evidence="2" id="KW-0378">Hydrolase</keyword>
<accession>A0A540VQ02</accession>
<evidence type="ECO:0000313" key="3">
    <source>
        <dbReference type="Proteomes" id="UP000315400"/>
    </source>
</evidence>
<dbReference type="InterPro" id="IPR008969">
    <property type="entry name" value="CarboxyPept-like_regulatory"/>
</dbReference>
<dbReference type="GO" id="GO:0004180">
    <property type="term" value="F:carboxypeptidase activity"/>
    <property type="evidence" value="ECO:0007669"/>
    <property type="project" value="UniProtKB-KW"/>
</dbReference>
<dbReference type="SUPFAM" id="SSF49464">
    <property type="entry name" value="Carboxypeptidase regulatory domain-like"/>
    <property type="match status" value="1"/>
</dbReference>
<dbReference type="Pfam" id="PF13620">
    <property type="entry name" value="CarboxypepD_reg"/>
    <property type="match status" value="1"/>
</dbReference>
<dbReference type="EMBL" id="VIFK01000128">
    <property type="protein sequence ID" value="TQE98835.1"/>
    <property type="molecule type" value="Genomic_DNA"/>
</dbReference>
<dbReference type="Proteomes" id="UP000315400">
    <property type="component" value="Unassembled WGS sequence"/>
</dbReference>
<feature type="compositionally biased region" description="Low complexity" evidence="1">
    <location>
        <begin position="117"/>
        <end position="127"/>
    </location>
</feature>
<evidence type="ECO:0000256" key="1">
    <source>
        <dbReference type="SAM" id="MobiDB-lite"/>
    </source>
</evidence>
<gene>
    <name evidence="2" type="ORF">FKY71_11755</name>
</gene>
<name>A0A540VQ02_9GAMM</name>
<sequence>MPPSGGTLDWRIYPEGAGTLPAFATWSNNINAGQSEEVGVAINDGATIFVKEIGTVTAAGTDTIAGTVKTSGGYPIAGATVTVDGSVVATTDEKGAFSYESSDAPDSATVDADGYDSSSESLGAGSSNDVTLALQPPTGWGGGVTLEDPNASHYSNSQQPMWDLLATRGLTWTLSGYGDPSPWRTQLPTILALDEPVVMSANQWNSRRIDGHIPFVEGGTFVASAIGGNSSREVDLWQSDDPRVIVSGGFGHAFGGYADGTVSGPAVEVVGEIAEVTSQSRGAAFIGACAAYALQEYDANDIWTARAALRHGASGYPAWSEPNGYGELLHDYTLADPLTLDIQGPVAIEVEHTATDELTLRWQQFLMWNHEATVVKRVDGSNDDIIFEGDADSFVWDVSGVSGTVTLQFLSRDIDGNLSANISPQVRTFDIPTGAPVAFSYTPPARSYPSYTEGTLEHTIVQRFNPLRLWRPDASGSFIEESGSGDDLAPDTTHGSVTHRTDAGDLVTENSDWGVLDIKGGAFLEGAVDIPDSPAQYSLLFVLEFDTSKTVENFFELSGTNDFRSQANTLGVSYTGVVGTFLVQADGLRGPFSSTWGGDRGALQSDGVHVIGMGGFDSTAHWYNASDRTIDERDDLQWIRIDGWDTLSIGKGSISGGGSDQDERIEARIQAIALIDEAWTKEDADAVHTALTQAPPVVDETYAFAGNASPSGTLVEILDGTTVLASTLETGGTWDTSFDMDPAELPASVTVRASADGFVTDEQTVQLDAQQTSYTGINFALVEEQQTYTFSGSATPSGTVVEILDGSTVLTTTTESGGSWTASFDELPSELPSSVTARASASGFVTETQTVSLDPQQTSYTGINFSLDEDAPVEEEQTYTVSGVVDDGADAIQNATVRFFLSGVQVATDTTAANGSYSLTFDRLPSQLPSTGTLEVSRSGFFTSTQNVGLDPEQTAYTVNVSLSAVGEGLGLRYVAEGSTPETALLPGGLAVRAEFYQDGYEGAATTLSLVEQGLSKRYVMRDLVADAEVSVTLDDRTGGEGAGFFEAISEARDREWRVVTFVGGAKDWEGYLLPRRVGRTLEESGKRIVTVQAKSRFSELANVPADEALTGTLSLAEITRRLLQPLAPLDVQAATDWYPVVDGDTFTDEPFGQLTIDTGSLQDDDGQPFTQEAALRQTHRRLQAKLIQEGGVWQVYQDERLTDGTIRLTTFDGEGSTASNDNLIIDLESDGRTVTAQSRNPGSAGQLRQQAVRYNHGTIGGQILGNLDFQNSVQTDSGDGNFNWRPAIDEGHSWSFNGGFVDVDTILVESFPAGVPNRFWQQFGGQIIGGPERQIAFSFDARLFAGGEDRQTAVNRLFYRLSVGDYYWNQSTNEWQTSIANNPRTFQFLQGDVDVELTTAPLVDSGQPISGQVEVRLFSGWTETDDTSGDPSFVRYERVGFDLLTPDSEGELVDPEARLSTVQEIDTLGSEVATEEGFAVGDGPTTIHASRLRFLTDAGDEVDLTDHWDKGPHTTETGTTLDELWATERLQRRRTALTRARVVISSQGPLLPAAALYAWQGKLWTWERWTYTANAGDGQQYDILLREHKQSAGDFQTAFAEERIQPFATVGQRREAGVVRFSPLEALPLKIGVTITTPTGIGATQWVVAGLDQDYVFETPRITGSGETDTTVSYQVDIGGSVVGEVTLSASGGVTSTVPAGTAFPASDTLKLIGPDVAADVSFIALVLHLRRA</sequence>
<reference evidence="2 3" key="1">
    <citation type="submission" date="2019-06" db="EMBL/GenBank/DDBJ databases">
        <title>Metagenome assembled Genome of Spiribacter salinus SL48-SHIP from the microbial mat of Salt Lake 48 (Novosibirsk region, Russia).</title>
        <authorList>
            <person name="Shipova A."/>
            <person name="Rozanov A.S."/>
            <person name="Bryanskaya A.V."/>
            <person name="Peltek S.E."/>
        </authorList>
    </citation>
    <scope>NUCLEOTIDE SEQUENCE [LARGE SCALE GENOMIC DNA]</scope>
    <source>
        <strain evidence="2">SL48-SHIP-2</strain>
    </source>
</reference>
<evidence type="ECO:0000313" key="2">
    <source>
        <dbReference type="EMBL" id="TQE98835.1"/>
    </source>
</evidence>
<keyword evidence="2" id="KW-0645">Protease</keyword>
<protein>
    <submittedName>
        <fullName evidence="2">Carboxypeptidase regulatory-like domain-containing protein</fullName>
    </submittedName>
</protein>
<dbReference type="Gene3D" id="2.60.40.1120">
    <property type="entry name" value="Carboxypeptidase-like, regulatory domain"/>
    <property type="match status" value="2"/>
</dbReference>
<comment type="caution">
    <text evidence="2">The sequence shown here is derived from an EMBL/GenBank/DDBJ whole genome shotgun (WGS) entry which is preliminary data.</text>
</comment>
<feature type="region of interest" description="Disordered" evidence="1">
    <location>
        <begin position="98"/>
        <end position="127"/>
    </location>
</feature>
<feature type="region of interest" description="Disordered" evidence="1">
    <location>
        <begin position="481"/>
        <end position="500"/>
    </location>
</feature>